<organism evidence="2 4">
    <name type="scientific">Plasmodium malariae</name>
    <dbReference type="NCBI Taxonomy" id="5858"/>
    <lineage>
        <taxon>Eukaryota</taxon>
        <taxon>Sar</taxon>
        <taxon>Alveolata</taxon>
        <taxon>Apicomplexa</taxon>
        <taxon>Aconoidasida</taxon>
        <taxon>Haemosporida</taxon>
        <taxon>Plasmodiidae</taxon>
        <taxon>Plasmodium</taxon>
        <taxon>Plasmodium (Plasmodium)</taxon>
    </lineage>
</organism>
<name>A0A1A8WZT3_PLAMA</name>
<sequence>MERGREHNGFSSVNFIPYYNNGDGPHVFQNVRNNCSALPDEDEELTESSVEESGGEEIEGRSEDSEYESESEDGTYPKAFYSGNDIPPAVVPWTRVSNSLDLIFVPPTYKGVNQSAGSKFVPPTYQGVNQSAGSKFVPPTYQGDSQIYDKYSQATQESYPNISRENEKRVRKKTNIGSLERDMTSISLKNTVENAKNDTNSPCDRTATQNFESAVTHGVSRAIPDD</sequence>
<dbReference type="EMBL" id="LT594628">
    <property type="protein sequence ID" value="SBT87676.1"/>
    <property type="molecule type" value="Genomic_DNA"/>
</dbReference>
<evidence type="ECO:0000313" key="3">
    <source>
        <dbReference type="EMBL" id="SBT87676.1"/>
    </source>
</evidence>
<reference evidence="3 5" key="3">
    <citation type="submission" date="2016-06" db="EMBL/GenBank/DDBJ databases">
        <authorList>
            <consortium name="Pathogen Informatics"/>
        </authorList>
    </citation>
    <scope>NUCLEOTIDE SEQUENCE [LARGE SCALE GENOMIC DNA]</scope>
</reference>
<dbReference type="VEuPathDB" id="PlasmoDB:PmUG01_07013700"/>
<accession>A0A1A8WZT3</accession>
<dbReference type="EMBL" id="FLQW01004750">
    <property type="protein sequence ID" value="SBS97412.1"/>
    <property type="molecule type" value="Genomic_DNA"/>
</dbReference>
<feature type="region of interest" description="Disordered" evidence="1">
    <location>
        <begin position="30"/>
        <end position="81"/>
    </location>
</feature>
<dbReference type="RefSeq" id="XP_028860611.1">
    <property type="nucleotide sequence ID" value="XM_029003864.1"/>
</dbReference>
<dbReference type="AlphaFoldDB" id="A0A1A8WZT3"/>
<evidence type="ECO:0000313" key="2">
    <source>
        <dbReference type="EMBL" id="SBS97412.1"/>
    </source>
</evidence>
<reference evidence="2" key="2">
    <citation type="submission" date="2016-05" db="EMBL/GenBank/DDBJ databases">
        <authorList>
            <person name="Lavstsen T."/>
            <person name="Jespersen J.S."/>
        </authorList>
    </citation>
    <scope>NUCLEOTIDE SEQUENCE [LARGE SCALE GENOMIC DNA]</scope>
</reference>
<dbReference type="Proteomes" id="UP000219813">
    <property type="component" value="Chromosome 7"/>
</dbReference>
<evidence type="ECO:0000313" key="5">
    <source>
        <dbReference type="Proteomes" id="UP000219813"/>
    </source>
</evidence>
<dbReference type="KEGG" id="pmal:PMUG01_07013700"/>
<reference evidence="4" key="1">
    <citation type="submission" date="2016-05" db="EMBL/GenBank/DDBJ databases">
        <authorList>
            <person name="Naeem Raeece"/>
        </authorList>
    </citation>
    <scope>NUCLEOTIDE SEQUENCE [LARGE SCALE GENOMIC DNA]</scope>
</reference>
<keyword evidence="5" id="KW-1185">Reference proteome</keyword>
<dbReference type="GeneID" id="39867701"/>
<evidence type="ECO:0000256" key="1">
    <source>
        <dbReference type="SAM" id="MobiDB-lite"/>
    </source>
</evidence>
<protein>
    <submittedName>
        <fullName evidence="2">Uncharacterized protein</fullName>
    </submittedName>
</protein>
<dbReference type="Proteomes" id="UP000078597">
    <property type="component" value="Unassembled WGS sequence"/>
</dbReference>
<feature type="compositionally biased region" description="Acidic residues" evidence="1">
    <location>
        <begin position="39"/>
        <end position="57"/>
    </location>
</feature>
<proteinExistence type="predicted"/>
<gene>
    <name evidence="3" type="primary">PmUG01_07013700</name>
    <name evidence="2" type="ORF">PMALA_060170</name>
    <name evidence="3" type="ORF">PMUG01_07013700</name>
</gene>
<evidence type="ECO:0000313" key="4">
    <source>
        <dbReference type="Proteomes" id="UP000078597"/>
    </source>
</evidence>